<dbReference type="RefSeq" id="WP_016339356.1">
    <property type="nucleotide sequence ID" value="NC_021280.1"/>
</dbReference>
<organism evidence="2 3">
    <name type="scientific">Spiroplasma chrysopicola DF-1</name>
    <dbReference type="NCBI Taxonomy" id="1276227"/>
    <lineage>
        <taxon>Bacteria</taxon>
        <taxon>Bacillati</taxon>
        <taxon>Mycoplasmatota</taxon>
        <taxon>Mollicutes</taxon>
        <taxon>Entomoplasmatales</taxon>
        <taxon>Spiroplasmataceae</taxon>
        <taxon>Spiroplasma</taxon>
    </lineage>
</organism>
<feature type="signal peptide" evidence="1">
    <location>
        <begin position="1"/>
        <end position="23"/>
    </location>
</feature>
<dbReference type="InterPro" id="IPR054816">
    <property type="entry name" value="Lipoprotein_mollicutes-type_CS"/>
</dbReference>
<feature type="chain" id="PRO_5004379610" description="Lipoprotein" evidence="1">
    <location>
        <begin position="24"/>
        <end position="555"/>
    </location>
</feature>
<sequence length="555" mass="62405">MKKLLSLLGSITLISATATNVIACNSNKNDRFTKPAINDEIKRWILAQIDSDNESNKVKYSFNDIFTKAELKTAAVRLINTVISKFFYGAEESSRARFTSVSLPNDSPNSQSAQQLVNFVEQVATDNLYTSYLNSIEKADPLEIQIARDGYSVDYQTSGWYVAGVKSYFWKDGATGLDYTKSRIDLGEENFILDSKTLGTTYKDFEDKDVNVQKQMLRVRFKDYFNHVLVPKVLDNILTATYLHQNQLRTNGQTSIYLNKNGTLFNAIQSWTGSTWNTYAKMAWELKLPIDKLNALFASGGPFENPSQFNATFRTDSTLLQTKVKNAFSTADSEIREGIDPIFGINNFKGFIGMKKTSGAPTAGDIFTTHTGIDAYKDKLVDPTAVGLLKSGEGQSTSSYQFIDSNKRYGSVVIVLPIYAIDLMKNTSLNYSEKAETSHNVDLNWYAGNSPIEDLDQEWLQQQKSIVWLYDQIGYLGTHTENGIAIYNEDGSLIEDSVEIQKAKLLKWLEYTFATRDDLQTAAKTKLYSNAFANNPDNIYSQSLYDEIGSYIQKD</sequence>
<keyword evidence="3" id="KW-1185">Reference proteome</keyword>
<dbReference type="STRING" id="1276227.SCHRY_v1c09650"/>
<dbReference type="EMBL" id="CP005077">
    <property type="protein sequence ID" value="AGM25537.1"/>
    <property type="molecule type" value="Genomic_DNA"/>
</dbReference>
<dbReference type="Proteomes" id="UP000013964">
    <property type="component" value="Chromosome"/>
</dbReference>
<evidence type="ECO:0000313" key="3">
    <source>
        <dbReference type="Proteomes" id="UP000013964"/>
    </source>
</evidence>
<name>R4U2E6_9MOLU</name>
<evidence type="ECO:0008006" key="4">
    <source>
        <dbReference type="Google" id="ProtNLM"/>
    </source>
</evidence>
<reference evidence="2 3" key="1">
    <citation type="journal article" date="2013" name="Genome Biol. Evol.">
        <title>Complete genomes of two dipteran-associated spiroplasmas provided insights into the origin, dynamics, and impacts of viral invasion in spiroplasma.</title>
        <authorList>
            <person name="Ku C."/>
            <person name="Lo W.S."/>
            <person name="Chen L.L."/>
            <person name="Kuo C.H."/>
        </authorList>
    </citation>
    <scope>NUCLEOTIDE SEQUENCE [LARGE SCALE GENOMIC DNA]</scope>
    <source>
        <strain evidence="2 3">DF-1</strain>
    </source>
</reference>
<dbReference type="KEGG" id="scr:SCHRY_v1c09650"/>
<accession>R4U2E6</accession>
<keyword evidence="1" id="KW-0732">Signal</keyword>
<dbReference type="AlphaFoldDB" id="R4U2E6"/>
<dbReference type="NCBIfam" id="NF038029">
    <property type="entry name" value="LP_plasma"/>
    <property type="match status" value="1"/>
</dbReference>
<dbReference type="HOGENOM" id="CLU_490808_0_0_14"/>
<protein>
    <recommendedName>
        <fullName evidence="4">Lipoprotein</fullName>
    </recommendedName>
</protein>
<proteinExistence type="predicted"/>
<dbReference type="PATRIC" id="fig|1276227.3.peg.968"/>
<evidence type="ECO:0000256" key="1">
    <source>
        <dbReference type="SAM" id="SignalP"/>
    </source>
</evidence>
<evidence type="ECO:0000313" key="2">
    <source>
        <dbReference type="EMBL" id="AGM25537.1"/>
    </source>
</evidence>
<dbReference type="OrthoDB" id="395787at2"/>
<gene>
    <name evidence="2" type="ORF">SCHRY_v1c09650</name>
</gene>